<dbReference type="EMBL" id="KZ772824">
    <property type="protein sequence ID" value="PTQ28815.1"/>
    <property type="molecule type" value="Genomic_DNA"/>
</dbReference>
<gene>
    <name evidence="5" type="ORF">MARPO_0154s0039</name>
</gene>
<feature type="repeat" description="PPR" evidence="3">
    <location>
        <begin position="502"/>
        <end position="536"/>
    </location>
</feature>
<reference evidence="6" key="1">
    <citation type="journal article" date="2017" name="Cell">
        <title>Insights into land plant evolution garnered from the Marchantia polymorpha genome.</title>
        <authorList>
            <person name="Bowman J.L."/>
            <person name="Kohchi T."/>
            <person name="Yamato K.T."/>
            <person name="Jenkins J."/>
            <person name="Shu S."/>
            <person name="Ishizaki K."/>
            <person name="Yamaoka S."/>
            <person name="Nishihama R."/>
            <person name="Nakamura Y."/>
            <person name="Berger F."/>
            <person name="Adam C."/>
            <person name="Aki S.S."/>
            <person name="Althoff F."/>
            <person name="Araki T."/>
            <person name="Arteaga-Vazquez M.A."/>
            <person name="Balasubrmanian S."/>
            <person name="Barry K."/>
            <person name="Bauer D."/>
            <person name="Boehm C.R."/>
            <person name="Briginshaw L."/>
            <person name="Caballero-Perez J."/>
            <person name="Catarino B."/>
            <person name="Chen F."/>
            <person name="Chiyoda S."/>
            <person name="Chovatia M."/>
            <person name="Davies K.M."/>
            <person name="Delmans M."/>
            <person name="Demura T."/>
            <person name="Dierschke T."/>
            <person name="Dolan L."/>
            <person name="Dorantes-Acosta A.E."/>
            <person name="Eklund D.M."/>
            <person name="Florent S.N."/>
            <person name="Flores-Sandoval E."/>
            <person name="Fujiyama A."/>
            <person name="Fukuzawa H."/>
            <person name="Galik B."/>
            <person name="Grimanelli D."/>
            <person name="Grimwood J."/>
            <person name="Grossniklaus U."/>
            <person name="Hamada T."/>
            <person name="Haseloff J."/>
            <person name="Hetherington A.J."/>
            <person name="Higo A."/>
            <person name="Hirakawa Y."/>
            <person name="Hundley H.N."/>
            <person name="Ikeda Y."/>
            <person name="Inoue K."/>
            <person name="Inoue S.I."/>
            <person name="Ishida S."/>
            <person name="Jia Q."/>
            <person name="Kakita M."/>
            <person name="Kanazawa T."/>
            <person name="Kawai Y."/>
            <person name="Kawashima T."/>
            <person name="Kennedy M."/>
            <person name="Kinose K."/>
            <person name="Kinoshita T."/>
            <person name="Kohara Y."/>
            <person name="Koide E."/>
            <person name="Komatsu K."/>
            <person name="Kopischke S."/>
            <person name="Kubo M."/>
            <person name="Kyozuka J."/>
            <person name="Lagercrantz U."/>
            <person name="Lin S.S."/>
            <person name="Lindquist E."/>
            <person name="Lipzen A.M."/>
            <person name="Lu C.W."/>
            <person name="De Luna E."/>
            <person name="Martienssen R.A."/>
            <person name="Minamino N."/>
            <person name="Mizutani M."/>
            <person name="Mizutani M."/>
            <person name="Mochizuki N."/>
            <person name="Monte I."/>
            <person name="Mosher R."/>
            <person name="Nagasaki H."/>
            <person name="Nakagami H."/>
            <person name="Naramoto S."/>
            <person name="Nishitani K."/>
            <person name="Ohtani M."/>
            <person name="Okamoto T."/>
            <person name="Okumura M."/>
            <person name="Phillips J."/>
            <person name="Pollak B."/>
            <person name="Reinders A."/>
            <person name="Rovekamp M."/>
            <person name="Sano R."/>
            <person name="Sawa S."/>
            <person name="Schmid M.W."/>
            <person name="Shirakawa M."/>
            <person name="Solano R."/>
            <person name="Spunde A."/>
            <person name="Suetsugu N."/>
            <person name="Sugano S."/>
            <person name="Sugiyama A."/>
            <person name="Sun R."/>
            <person name="Suzuki Y."/>
            <person name="Takenaka M."/>
            <person name="Takezawa D."/>
            <person name="Tomogane H."/>
            <person name="Tsuzuki M."/>
            <person name="Ueda T."/>
            <person name="Umeda M."/>
            <person name="Ward J.M."/>
            <person name="Watanabe Y."/>
            <person name="Yazaki K."/>
            <person name="Yokoyama R."/>
            <person name="Yoshitake Y."/>
            <person name="Yotsui I."/>
            <person name="Zachgo S."/>
            <person name="Schmutz J."/>
        </authorList>
    </citation>
    <scope>NUCLEOTIDE SEQUENCE [LARGE SCALE GENOMIC DNA]</scope>
    <source>
        <strain evidence="6">Tak-1</strain>
    </source>
</reference>
<feature type="repeat" description="PPR" evidence="3">
    <location>
        <begin position="314"/>
        <end position="344"/>
    </location>
</feature>
<dbReference type="Gramene" id="Mp8g16250.1">
    <property type="protein sequence ID" value="Mp8g16250.1.cds"/>
    <property type="gene ID" value="Mp8g16250"/>
</dbReference>
<dbReference type="OrthoDB" id="185373at2759"/>
<evidence type="ECO:0000313" key="5">
    <source>
        <dbReference type="EMBL" id="PTQ28815.1"/>
    </source>
</evidence>
<dbReference type="InterPro" id="IPR002625">
    <property type="entry name" value="Smr_dom"/>
</dbReference>
<evidence type="ECO:0000313" key="6">
    <source>
        <dbReference type="Proteomes" id="UP000244005"/>
    </source>
</evidence>
<keyword evidence="2" id="KW-0677">Repeat</keyword>
<organism evidence="5 6">
    <name type="scientific">Marchantia polymorpha</name>
    <name type="common">Common liverwort</name>
    <name type="synonym">Marchantia aquatica</name>
    <dbReference type="NCBI Taxonomy" id="3197"/>
    <lineage>
        <taxon>Eukaryota</taxon>
        <taxon>Viridiplantae</taxon>
        <taxon>Streptophyta</taxon>
        <taxon>Embryophyta</taxon>
        <taxon>Marchantiophyta</taxon>
        <taxon>Marchantiopsida</taxon>
        <taxon>Marchantiidae</taxon>
        <taxon>Marchantiales</taxon>
        <taxon>Marchantiaceae</taxon>
        <taxon>Marchantia</taxon>
    </lineage>
</organism>
<feature type="repeat" description="PPR" evidence="3">
    <location>
        <begin position="537"/>
        <end position="571"/>
    </location>
</feature>
<dbReference type="Proteomes" id="UP000244005">
    <property type="component" value="Unassembled WGS sequence"/>
</dbReference>
<feature type="repeat" description="PPR" evidence="3">
    <location>
        <begin position="467"/>
        <end position="501"/>
    </location>
</feature>
<dbReference type="Pfam" id="PF13041">
    <property type="entry name" value="PPR_2"/>
    <property type="match status" value="3"/>
</dbReference>
<evidence type="ECO:0000256" key="2">
    <source>
        <dbReference type="ARBA" id="ARBA00022737"/>
    </source>
</evidence>
<feature type="repeat" description="PPR" evidence="3">
    <location>
        <begin position="572"/>
        <end position="606"/>
    </location>
</feature>
<proteinExistence type="inferred from homology"/>
<dbReference type="Pfam" id="PF01535">
    <property type="entry name" value="PPR"/>
    <property type="match status" value="1"/>
</dbReference>
<dbReference type="Pfam" id="PF12854">
    <property type="entry name" value="PPR_1"/>
    <property type="match status" value="1"/>
</dbReference>
<dbReference type="SMART" id="SM00463">
    <property type="entry name" value="SMR"/>
    <property type="match status" value="1"/>
</dbReference>
<feature type="repeat" description="PPR" evidence="3">
    <location>
        <begin position="352"/>
        <end position="382"/>
    </location>
</feature>
<protein>
    <recommendedName>
        <fullName evidence="4">Smr domain-containing protein</fullName>
    </recommendedName>
</protein>
<accession>A0A2R6W4M3</accession>
<dbReference type="Pfam" id="PF13812">
    <property type="entry name" value="PPR_3"/>
    <property type="match status" value="1"/>
</dbReference>
<dbReference type="InterPro" id="IPR011990">
    <property type="entry name" value="TPR-like_helical_dom_sf"/>
</dbReference>
<sequence length="830" mass="92039">MCGTRSHWPSSCTSSLRQNHECSQTRKRLRVTNGILLQRYGSGVKISCLHGLELLKAQEDPLNAFKVCRAVRFPKSKGGFQFHDFGWAGVPSEWPPRVAGKKAGPKGRKGVVVSVVKDAGADGASVLHLIGPPQIQRPSTVRAQSNTAVALDCKVDSRDDVEIERTGLAFRARPAPKRTTRQTKVRIKSPRVAPANPHQSYRPRGNNFQPCSPKVAEVVASLLRCKNDSGAVDIVMENFDTLSKVDISGVLSELQQRQEWKWTLEFFSWMKKQPWYFANARQYTRLIGFLGRMGKVDLACLYFQEMLLEKCKPDQYTFTAMLNAYGRAKMYDEALAVFSYMKEAQDEECKPTTVTCNAMVDALVKGGQYELAIKTFMDMREGANGLEKNCAPNVVTYNILIDALCKENLVKAAIKVLYQMSKGDPEHAIMPNVATYNTLINACGKSGLYDKAEELMEHMQGCGVEPDRITYTALIDAYGKAGQCESAENLFKGMKGTHVQVDVMAYTAMIDAYAREGLHEKAQDLFQTMCSSGIRPNQVTYLALMEAYGKAGLPEEAKNVYMSMQSQGCQANVLHYSALIDAYGKSGLHKEAAGIYKMMKRAGVRPNLVTLSALLASATRCNSWDDAMTLIACLQHSGTELERSLCTLLLGEESIVVESALKRLENLREHRQLRQSLYNSLMDVMWRFDMKAKSAKVLAVCKQHGIYADEYTSAEWNVDLHGLSVGGAMTALMAWLSEIYLAWLWGEDTPLKMRIITGKGKHSRSKTSALKSPVEAFLSDLNSPFSSSDERSGFLAASGEDVRAWLFSAGIKEGLQLTKLDSLKDSEGVI</sequence>
<dbReference type="PANTHER" id="PTHR47447:SF28">
    <property type="entry name" value="PENTACOTRIPEPTIDE-REPEAT REGION OF PRORP DOMAIN-CONTAINING PROTEIN"/>
    <property type="match status" value="1"/>
</dbReference>
<dbReference type="PANTHER" id="PTHR47447">
    <property type="entry name" value="OS03G0856100 PROTEIN"/>
    <property type="match status" value="1"/>
</dbReference>
<dbReference type="InterPro" id="IPR002885">
    <property type="entry name" value="PPR_rpt"/>
</dbReference>
<evidence type="ECO:0000256" key="1">
    <source>
        <dbReference type="ARBA" id="ARBA00007626"/>
    </source>
</evidence>
<dbReference type="InterPro" id="IPR036063">
    <property type="entry name" value="Smr_dom_sf"/>
</dbReference>
<keyword evidence="6" id="KW-1185">Reference proteome</keyword>
<name>A0A2R6W4M3_MARPO</name>
<feature type="domain" description="Smr" evidence="4">
    <location>
        <begin position="718"/>
        <end position="794"/>
    </location>
</feature>
<dbReference type="NCBIfam" id="TIGR00756">
    <property type="entry name" value="PPR"/>
    <property type="match status" value="9"/>
</dbReference>
<dbReference type="PROSITE" id="PS51375">
    <property type="entry name" value="PPR"/>
    <property type="match status" value="9"/>
</dbReference>
<feature type="repeat" description="PPR" evidence="3">
    <location>
        <begin position="279"/>
        <end position="313"/>
    </location>
</feature>
<dbReference type="SUPFAM" id="SSF160443">
    <property type="entry name" value="SMR domain-like"/>
    <property type="match status" value="1"/>
</dbReference>
<dbReference type="PROSITE" id="PS50828">
    <property type="entry name" value="SMR"/>
    <property type="match status" value="1"/>
</dbReference>
<dbReference type="Gene3D" id="3.30.1370.110">
    <property type="match status" value="1"/>
</dbReference>
<feature type="repeat" description="PPR" evidence="3">
    <location>
        <begin position="432"/>
        <end position="466"/>
    </location>
</feature>
<dbReference type="AlphaFoldDB" id="A0A2R6W4M3"/>
<dbReference type="OMA" id="YTRLIGF"/>
<feature type="repeat" description="PPR" evidence="3">
    <location>
        <begin position="393"/>
        <end position="427"/>
    </location>
</feature>
<evidence type="ECO:0000256" key="3">
    <source>
        <dbReference type="PROSITE-ProRule" id="PRU00708"/>
    </source>
</evidence>
<dbReference type="Gene3D" id="1.25.40.10">
    <property type="entry name" value="Tetratricopeptide repeat domain"/>
    <property type="match status" value="4"/>
</dbReference>
<evidence type="ECO:0000259" key="4">
    <source>
        <dbReference type="PROSITE" id="PS50828"/>
    </source>
</evidence>
<comment type="similarity">
    <text evidence="1">Belongs to the PPR family. P subfamily.</text>
</comment>